<keyword evidence="2" id="KW-1185">Reference proteome</keyword>
<evidence type="ECO:0000313" key="2">
    <source>
        <dbReference type="Proteomes" id="UP001597046"/>
    </source>
</evidence>
<protein>
    <submittedName>
        <fullName evidence="1">PqqD family peptide modification chaperone</fullName>
    </submittedName>
</protein>
<proteinExistence type="predicted"/>
<dbReference type="InterPro" id="IPR041881">
    <property type="entry name" value="PqqD_sf"/>
</dbReference>
<sequence length="94" mass="10134">MSAAYRAARDVGVTMGHDDLLVYLARLPDGPVMVLEGVAALIWVEATTHPAAGWVGRVAEAVREPEERIVGDVKAFVQDLRERDLVEPVPSPGT</sequence>
<comment type="caution">
    <text evidence="1">The sequence shown here is derived from an EMBL/GenBank/DDBJ whole genome shotgun (WGS) entry which is preliminary data.</text>
</comment>
<accession>A0ABW3MVA4</accession>
<dbReference type="RefSeq" id="WP_386052411.1">
    <property type="nucleotide sequence ID" value="NZ_JBHTKH010000005.1"/>
</dbReference>
<name>A0ABW3MVA4_9MICO</name>
<evidence type="ECO:0000313" key="1">
    <source>
        <dbReference type="EMBL" id="MFD1054510.1"/>
    </source>
</evidence>
<reference evidence="2" key="1">
    <citation type="journal article" date="2019" name="Int. J. Syst. Evol. Microbiol.">
        <title>The Global Catalogue of Microorganisms (GCM) 10K type strain sequencing project: providing services to taxonomists for standard genome sequencing and annotation.</title>
        <authorList>
            <consortium name="The Broad Institute Genomics Platform"/>
            <consortium name="The Broad Institute Genome Sequencing Center for Infectious Disease"/>
            <person name="Wu L."/>
            <person name="Ma J."/>
        </authorList>
    </citation>
    <scope>NUCLEOTIDE SEQUENCE [LARGE SCALE GENOMIC DNA]</scope>
    <source>
        <strain evidence="2">CCUG 57508</strain>
    </source>
</reference>
<dbReference type="Proteomes" id="UP001597046">
    <property type="component" value="Unassembled WGS sequence"/>
</dbReference>
<dbReference type="EMBL" id="JBHTKH010000005">
    <property type="protein sequence ID" value="MFD1054510.1"/>
    <property type="molecule type" value="Genomic_DNA"/>
</dbReference>
<dbReference type="Gene3D" id="1.10.10.1150">
    <property type="entry name" value="Coenzyme PQQ synthesis protein D (PqqD)"/>
    <property type="match status" value="1"/>
</dbReference>
<dbReference type="Pfam" id="PF05402">
    <property type="entry name" value="PqqD"/>
    <property type="match status" value="1"/>
</dbReference>
<organism evidence="1 2">
    <name type="scientific">Terrabacter terrigena</name>
    <dbReference type="NCBI Taxonomy" id="574718"/>
    <lineage>
        <taxon>Bacteria</taxon>
        <taxon>Bacillati</taxon>
        <taxon>Actinomycetota</taxon>
        <taxon>Actinomycetes</taxon>
        <taxon>Micrococcales</taxon>
        <taxon>Intrasporangiaceae</taxon>
        <taxon>Terrabacter</taxon>
    </lineage>
</organism>
<dbReference type="InterPro" id="IPR008792">
    <property type="entry name" value="PQQD"/>
</dbReference>
<gene>
    <name evidence="1" type="ORF">ACFQ2V_09365</name>
</gene>